<accession>A0AAE7JC56</accession>
<evidence type="ECO:0000313" key="3">
    <source>
        <dbReference type="Proteomes" id="UP000830585"/>
    </source>
</evidence>
<dbReference type="GeneID" id="80539228"/>
<feature type="region of interest" description="Disordered" evidence="1">
    <location>
        <begin position="309"/>
        <end position="329"/>
    </location>
</feature>
<dbReference type="EMBL" id="MT293413">
    <property type="protein sequence ID" value="QNJ47525.1"/>
    <property type="molecule type" value="Genomic_DNA"/>
</dbReference>
<proteinExistence type="predicted"/>
<organism evidence="2 3">
    <name type="scientific">Entamoeba-associated CRESS DNA virus 1</name>
    <dbReference type="NCBI Taxonomy" id="2766561"/>
    <lineage>
        <taxon>Viruses</taxon>
        <taxon>Monodnaviria</taxon>
        <taxon>Shotokuvirae</taxon>
        <taxon>Cressdnaviricota</taxon>
        <taxon>Arfiviricetes</taxon>
        <taxon>Rivendellvirales</taxon>
        <taxon>Naryaviridae</taxon>
        <taxon>Nimphelosvirus</taxon>
        <taxon>Nimphelosvirus arnor</taxon>
    </lineage>
</organism>
<protein>
    <submittedName>
        <fullName evidence="2">Capsid protein</fullName>
    </submittedName>
</protein>
<reference evidence="2 3" key="1">
    <citation type="journal article" date="2020" name="Nat. Commun.">
        <title>Entamoeba and Giardia parasites implicated as hosts of CRESS viruses.</title>
        <authorList>
            <person name="Kinsella C.M."/>
            <person name="Bart A."/>
            <person name="Deijs M."/>
            <person name="Broekhuizen P."/>
            <person name="Kaczorowska J."/>
            <person name="Jebbink M.F."/>
            <person name="van Gool T."/>
            <person name="Cotten M."/>
            <person name="van der Hoek L."/>
        </authorList>
    </citation>
    <scope>NUCLEOTIDE SEQUENCE [LARGE SCALE GENOMIC DNA]</scope>
    <source>
        <strain evidence="2">84-AMS-03</strain>
    </source>
</reference>
<dbReference type="KEGG" id="vg:80539228"/>
<evidence type="ECO:0000313" key="2">
    <source>
        <dbReference type="EMBL" id="QNJ47525.1"/>
    </source>
</evidence>
<evidence type="ECO:0000256" key="1">
    <source>
        <dbReference type="SAM" id="MobiDB-lite"/>
    </source>
</evidence>
<keyword evidence="3" id="KW-1185">Reference proteome</keyword>
<name>A0AAE7JC56_9VIRU</name>
<sequence length="439" mass="50300">MARLKRRTTRRTVRRRRPTLRRGRRVYKRRVYRRRRYTRRFRRARLSSQPNVVTLKNKLVCSIVEFQSLPVRDSLPQIITMAGYTTLSDNGISNVTQENKATFAGLGQMFYNVYSIDTANGITVGENASYSTSPFVAWNPYVDYTLLGSLWNSYILMYEYWKVVGVKIKWIPSVKTATAIPLMPVSYKPAARSISGTYTGSTQIGGSFSGGVVAGSGDDVFNYPEDDSKLGYKQQVTLNMHVLFEKDNYENYDLPTDPSSVDEAKVCKDTRYKFKRFFYGPSKPKTYKVYDMTKPFKFYVKPYMQNTSSEITDNNRTPQTGTPLSNPSLDSQINIKKRMRYVKFNGTKNELLGSSVTKAKIYANNIQDQNYFDPILFGYFFTANGLAVNQYITIANNSPPTSQTATWNSYNLYAPANITAMGKFEVTFYTRFKQIKNTN</sequence>
<dbReference type="Proteomes" id="UP000830585">
    <property type="component" value="Segment"/>
</dbReference>
<dbReference type="RefSeq" id="YP_010800606.1">
    <property type="nucleotide sequence ID" value="NC_076887.1"/>
</dbReference>